<dbReference type="GeneID" id="5974251"/>
<sequence>MEPEPWFDDFLMPDASDCDPGTNHQLEMAPVPPSTTSFQSNRVDETSLLLTGASFGVESNTNQHWTNNYQESFGRETTVPHPNMASNSQDHGFLDSGELGASFVEDNSILESGYPQMVYNDVNDWRSVNGHRSPLPTFSIQHDGETPSDRQQLDAGQGSDGWCHNHHQFPSTEDTHGSNEFYHSDSVAGQMPTVLLESLISTLILLMETSLRSHGDQHCTLEHLGVI</sequence>
<dbReference type="InParanoid" id="Q0UML0"/>
<dbReference type="EMBL" id="CH445334">
    <property type="protein sequence ID" value="EAT85655.2"/>
    <property type="molecule type" value="Genomic_DNA"/>
</dbReference>
<dbReference type="Proteomes" id="UP000001055">
    <property type="component" value="Unassembled WGS sequence"/>
</dbReference>
<organism evidence="2 3">
    <name type="scientific">Phaeosphaeria nodorum (strain SN15 / ATCC MYA-4574 / FGSC 10173)</name>
    <name type="common">Glume blotch fungus</name>
    <name type="synonym">Parastagonospora nodorum</name>
    <dbReference type="NCBI Taxonomy" id="321614"/>
    <lineage>
        <taxon>Eukaryota</taxon>
        <taxon>Fungi</taxon>
        <taxon>Dikarya</taxon>
        <taxon>Ascomycota</taxon>
        <taxon>Pezizomycotina</taxon>
        <taxon>Dothideomycetes</taxon>
        <taxon>Pleosporomycetidae</taxon>
        <taxon>Pleosporales</taxon>
        <taxon>Pleosporineae</taxon>
        <taxon>Phaeosphaeriaceae</taxon>
        <taxon>Parastagonospora</taxon>
    </lineage>
</organism>
<evidence type="ECO:0000313" key="3">
    <source>
        <dbReference type="Proteomes" id="UP000001055"/>
    </source>
</evidence>
<feature type="region of interest" description="Disordered" evidence="1">
    <location>
        <begin position="133"/>
        <end position="184"/>
    </location>
</feature>
<dbReference type="RefSeq" id="XP_001797361.1">
    <property type="nucleotide sequence ID" value="XM_001797309.1"/>
</dbReference>
<name>Q0UML0_PHANO</name>
<evidence type="ECO:0000313" key="2">
    <source>
        <dbReference type="EMBL" id="EAT85655.2"/>
    </source>
</evidence>
<dbReference type="KEGG" id="pno:SNOG_07004"/>
<gene>
    <name evidence="2" type="ORF">SNOG_07004</name>
</gene>
<dbReference type="AlphaFoldDB" id="Q0UML0"/>
<dbReference type="HOGENOM" id="CLU_1220067_0_0_1"/>
<evidence type="ECO:0000256" key="1">
    <source>
        <dbReference type="SAM" id="MobiDB-lite"/>
    </source>
</evidence>
<proteinExistence type="predicted"/>
<reference evidence="3" key="1">
    <citation type="journal article" date="2007" name="Plant Cell">
        <title>Dothideomycete-plant interactions illuminated by genome sequencing and EST analysis of the wheat pathogen Stagonospora nodorum.</title>
        <authorList>
            <person name="Hane J.K."/>
            <person name="Lowe R.G."/>
            <person name="Solomon P.S."/>
            <person name="Tan K.C."/>
            <person name="Schoch C.L."/>
            <person name="Spatafora J.W."/>
            <person name="Crous P.W."/>
            <person name="Kodira C."/>
            <person name="Birren B.W."/>
            <person name="Galagan J.E."/>
            <person name="Torriani S.F."/>
            <person name="McDonald B.A."/>
            <person name="Oliver R.P."/>
        </authorList>
    </citation>
    <scope>NUCLEOTIDE SEQUENCE [LARGE SCALE GENOMIC DNA]</scope>
    <source>
        <strain evidence="3">SN15 / ATCC MYA-4574 / FGSC 10173</strain>
    </source>
</reference>
<accession>Q0UML0</accession>
<protein>
    <submittedName>
        <fullName evidence="2">Uncharacterized protein</fullName>
    </submittedName>
</protein>
<feature type="compositionally biased region" description="Basic and acidic residues" evidence="1">
    <location>
        <begin position="142"/>
        <end position="152"/>
    </location>
</feature>